<dbReference type="InterPro" id="IPR006427">
    <property type="entry name" value="Portal_HK97"/>
</dbReference>
<protein>
    <submittedName>
        <fullName evidence="1">Phage portal protein</fullName>
    </submittedName>
</protein>
<evidence type="ECO:0000313" key="1">
    <source>
        <dbReference type="EMBL" id="HCL03879.1"/>
    </source>
</evidence>
<dbReference type="Proteomes" id="UP000262969">
    <property type="component" value="Unassembled WGS sequence"/>
</dbReference>
<comment type="caution">
    <text evidence="1">The sequence shown here is derived from an EMBL/GenBank/DDBJ whole genome shotgun (WGS) entry which is preliminary data.</text>
</comment>
<dbReference type="Pfam" id="PF04860">
    <property type="entry name" value="Phage_portal"/>
    <property type="match status" value="1"/>
</dbReference>
<dbReference type="AlphaFoldDB" id="A0A3D2X9R2"/>
<accession>A0A3D2X9R2</accession>
<dbReference type="InterPro" id="IPR006944">
    <property type="entry name" value="Phage/GTA_portal"/>
</dbReference>
<dbReference type="NCBIfam" id="TIGR01537">
    <property type="entry name" value="portal_HK97"/>
    <property type="match status" value="1"/>
</dbReference>
<name>A0A3D2X9R2_9FIRM</name>
<gene>
    <name evidence="1" type="ORF">DHW61_15980</name>
</gene>
<sequence length="399" mass="45105">MSNSYNPTQENMTLADPNEWLKGVTTGTTQTGAMKLSAVNACVECITNSISKLPIFIMDSNTKEHIKHPLLKLLCERPNEAMTPSVYKKLVETNVLLKGNGYSLIVRSPNTSRPQELIPICSDFITPWIDGMGKLWYIFTHPKTGEVRKLDNFDILHYKTYSEDGITGISVLSRASEVINTAKASQNYENRFYTQNARPSGVLKTEAELNREAKDKIRKEWESIHNGADNAFRIAVLDLGLSYQPISLNNKDSQFVESKGISIEDIARFFGVPLYKINSGKQSYSSNEQNGIEYVVNTLHPKVTQYEEEDTYKLLFDSEKFKGLEIRRNMMAELKGDTASRGNWYKTMREIGTFSANDVLGLEDMPNVPGGHTRNASLNYVPLELFEELSINRNRGDKE</sequence>
<reference evidence="1 2" key="1">
    <citation type="journal article" date="2018" name="Nat. Biotechnol.">
        <title>A standardized bacterial taxonomy based on genome phylogeny substantially revises the tree of life.</title>
        <authorList>
            <person name="Parks D.H."/>
            <person name="Chuvochina M."/>
            <person name="Waite D.W."/>
            <person name="Rinke C."/>
            <person name="Skarshewski A."/>
            <person name="Chaumeil P.A."/>
            <person name="Hugenholtz P."/>
        </authorList>
    </citation>
    <scope>NUCLEOTIDE SEQUENCE [LARGE SCALE GENOMIC DNA]</scope>
    <source>
        <strain evidence="1">UBA11728</strain>
    </source>
</reference>
<proteinExistence type="predicted"/>
<organism evidence="1 2">
    <name type="scientific">Lachnoclostridium phytofermentans</name>
    <dbReference type="NCBI Taxonomy" id="66219"/>
    <lineage>
        <taxon>Bacteria</taxon>
        <taxon>Bacillati</taxon>
        <taxon>Bacillota</taxon>
        <taxon>Clostridia</taxon>
        <taxon>Lachnospirales</taxon>
        <taxon>Lachnospiraceae</taxon>
    </lineage>
</organism>
<dbReference type="EMBL" id="DPVV01000529">
    <property type="protein sequence ID" value="HCL03879.1"/>
    <property type="molecule type" value="Genomic_DNA"/>
</dbReference>
<evidence type="ECO:0000313" key="2">
    <source>
        <dbReference type="Proteomes" id="UP000262969"/>
    </source>
</evidence>